<accession>A0A4U1IDP4</accession>
<proteinExistence type="predicted"/>
<name>A0A4U1IDP4_9BURK</name>
<feature type="transmembrane region" description="Helical" evidence="1">
    <location>
        <begin position="42"/>
        <end position="64"/>
    </location>
</feature>
<keyword evidence="1" id="KW-0812">Transmembrane</keyword>
<keyword evidence="1" id="KW-1133">Transmembrane helix</keyword>
<dbReference type="AlphaFoldDB" id="A0A4U1IDP4"/>
<gene>
    <name evidence="2" type="ORF">FAZ69_04445</name>
</gene>
<feature type="transmembrane region" description="Helical" evidence="1">
    <location>
        <begin position="70"/>
        <end position="90"/>
    </location>
</feature>
<dbReference type="EMBL" id="SWJE01000002">
    <property type="protein sequence ID" value="TKC91697.1"/>
    <property type="molecule type" value="Genomic_DNA"/>
</dbReference>
<protein>
    <submittedName>
        <fullName evidence="2">Zinc ribbon domain-containing protein</fullName>
    </submittedName>
</protein>
<evidence type="ECO:0000313" key="2">
    <source>
        <dbReference type="EMBL" id="TKC91697.1"/>
    </source>
</evidence>
<sequence length="91" mass="10248">MLTDCPHCYKPMHDEAEVCPHCTREVQNASGLSGASIDSDGIVIRFLAFVIAFFFALGMALDYLDWWRSWEFFPCVLVSVLLAFVLSLILS</sequence>
<evidence type="ECO:0000313" key="3">
    <source>
        <dbReference type="Proteomes" id="UP000305539"/>
    </source>
</evidence>
<keyword evidence="1" id="KW-0472">Membrane</keyword>
<dbReference type="OrthoDB" id="8685152at2"/>
<keyword evidence="3" id="KW-1185">Reference proteome</keyword>
<reference evidence="2 3" key="1">
    <citation type="submission" date="2019-04" db="EMBL/GenBank/DDBJ databases">
        <title>Trinickia sp. 7GSK02, isolated from subtropical forest soil.</title>
        <authorList>
            <person name="Gao Z.-H."/>
            <person name="Qiu L.-H."/>
        </authorList>
    </citation>
    <scope>NUCLEOTIDE SEQUENCE [LARGE SCALE GENOMIC DNA]</scope>
    <source>
        <strain evidence="2 3">7GSK02</strain>
    </source>
</reference>
<evidence type="ECO:0000256" key="1">
    <source>
        <dbReference type="SAM" id="Phobius"/>
    </source>
</evidence>
<dbReference type="Proteomes" id="UP000305539">
    <property type="component" value="Unassembled WGS sequence"/>
</dbReference>
<organism evidence="2 3">
    <name type="scientific">Trinickia terrae</name>
    <dbReference type="NCBI Taxonomy" id="2571161"/>
    <lineage>
        <taxon>Bacteria</taxon>
        <taxon>Pseudomonadati</taxon>
        <taxon>Pseudomonadota</taxon>
        <taxon>Betaproteobacteria</taxon>
        <taxon>Burkholderiales</taxon>
        <taxon>Burkholderiaceae</taxon>
        <taxon>Trinickia</taxon>
    </lineage>
</organism>
<comment type="caution">
    <text evidence="2">The sequence shown here is derived from an EMBL/GenBank/DDBJ whole genome shotgun (WGS) entry which is preliminary data.</text>
</comment>
<dbReference type="RefSeq" id="WP_136892733.1">
    <property type="nucleotide sequence ID" value="NZ_SWJE01000002.1"/>
</dbReference>